<dbReference type="GO" id="GO:0005634">
    <property type="term" value="C:nucleus"/>
    <property type="evidence" value="ECO:0007669"/>
    <property type="project" value="TreeGrafter"/>
</dbReference>
<name>A0A2H9ZVQ5_9ASPA</name>
<dbReference type="InterPro" id="IPR025224">
    <property type="entry name" value="CCAR1/CCAR2"/>
</dbReference>
<dbReference type="Proteomes" id="UP000236161">
    <property type="component" value="Unassembled WGS sequence"/>
</dbReference>
<dbReference type="PANTHER" id="PTHR14304:SF11">
    <property type="entry name" value="SAP DOMAIN-CONTAINING PROTEIN"/>
    <property type="match status" value="1"/>
</dbReference>
<dbReference type="EMBL" id="KZ453356">
    <property type="protein sequence ID" value="PKA47389.1"/>
    <property type="molecule type" value="Genomic_DNA"/>
</dbReference>
<keyword evidence="3" id="KW-1185">Reference proteome</keyword>
<evidence type="ECO:0000259" key="1">
    <source>
        <dbReference type="Pfam" id="PF14443"/>
    </source>
</evidence>
<dbReference type="AlphaFoldDB" id="A0A2H9ZVQ5"/>
<organism evidence="2 3">
    <name type="scientific">Apostasia shenzhenica</name>
    <dbReference type="NCBI Taxonomy" id="1088818"/>
    <lineage>
        <taxon>Eukaryota</taxon>
        <taxon>Viridiplantae</taxon>
        <taxon>Streptophyta</taxon>
        <taxon>Embryophyta</taxon>
        <taxon>Tracheophyta</taxon>
        <taxon>Spermatophyta</taxon>
        <taxon>Magnoliopsida</taxon>
        <taxon>Liliopsida</taxon>
        <taxon>Asparagales</taxon>
        <taxon>Orchidaceae</taxon>
        <taxon>Apostasioideae</taxon>
        <taxon>Apostasia</taxon>
    </lineage>
</organism>
<gene>
    <name evidence="2" type="ORF">AXF42_Ash021758</name>
</gene>
<evidence type="ECO:0000313" key="2">
    <source>
        <dbReference type="EMBL" id="PKA47389.1"/>
    </source>
</evidence>
<feature type="domain" description="DBC1/CARP1 catalytically inactive NUDIX hydrolase" evidence="1">
    <location>
        <begin position="24"/>
        <end position="72"/>
    </location>
</feature>
<dbReference type="STRING" id="1088818.A0A2H9ZVQ5"/>
<dbReference type="Pfam" id="PF14443">
    <property type="entry name" value="DBC1"/>
    <property type="match status" value="1"/>
</dbReference>
<proteinExistence type="predicted"/>
<dbReference type="GO" id="GO:0006355">
    <property type="term" value="P:regulation of DNA-templated transcription"/>
    <property type="evidence" value="ECO:0007669"/>
    <property type="project" value="InterPro"/>
</dbReference>
<dbReference type="PANTHER" id="PTHR14304">
    <property type="entry name" value="CELL DIVISION CYCLE AND APOPTOSIS REGULATOR PROTEIN"/>
    <property type="match status" value="1"/>
</dbReference>
<dbReference type="InterPro" id="IPR025954">
    <property type="entry name" value="DBC1/CARP1_inactive_NUDIX"/>
</dbReference>
<dbReference type="OrthoDB" id="21006at2759"/>
<sequence>MSGVSSDALDELCSDKSSSERLIHFNNILRFAILKKEHSFMAIGGKWKGAIDGGDPSADESTLIHTAKRYLRIFFQ</sequence>
<protein>
    <recommendedName>
        <fullName evidence="1">DBC1/CARP1 catalytically inactive NUDIX hydrolase domain-containing protein</fullName>
    </recommendedName>
</protein>
<accession>A0A2H9ZVQ5</accession>
<evidence type="ECO:0000313" key="3">
    <source>
        <dbReference type="Proteomes" id="UP000236161"/>
    </source>
</evidence>
<reference evidence="2 3" key="1">
    <citation type="journal article" date="2017" name="Nature">
        <title>The Apostasia genome and the evolution of orchids.</title>
        <authorList>
            <person name="Zhang G.Q."/>
            <person name="Liu K.W."/>
            <person name="Li Z."/>
            <person name="Lohaus R."/>
            <person name="Hsiao Y.Y."/>
            <person name="Niu S.C."/>
            <person name="Wang J.Y."/>
            <person name="Lin Y.C."/>
            <person name="Xu Q."/>
            <person name="Chen L.J."/>
            <person name="Yoshida K."/>
            <person name="Fujiwara S."/>
            <person name="Wang Z.W."/>
            <person name="Zhang Y.Q."/>
            <person name="Mitsuda N."/>
            <person name="Wang M."/>
            <person name="Liu G.H."/>
            <person name="Pecoraro L."/>
            <person name="Huang H.X."/>
            <person name="Xiao X.J."/>
            <person name="Lin M."/>
            <person name="Wu X.Y."/>
            <person name="Wu W.L."/>
            <person name="Chen Y.Y."/>
            <person name="Chang S.B."/>
            <person name="Sakamoto S."/>
            <person name="Ohme-Takagi M."/>
            <person name="Yagi M."/>
            <person name="Zeng S.J."/>
            <person name="Shen C.Y."/>
            <person name="Yeh C.M."/>
            <person name="Luo Y.B."/>
            <person name="Tsai W.C."/>
            <person name="Van de Peer Y."/>
            <person name="Liu Z.J."/>
        </authorList>
    </citation>
    <scope>NUCLEOTIDE SEQUENCE [LARGE SCALE GENOMIC DNA]</scope>
    <source>
        <strain evidence="3">cv. Shenzhen</strain>
        <tissue evidence="2">Stem</tissue>
    </source>
</reference>